<keyword evidence="3 7" id="KW-0812">Transmembrane</keyword>
<dbReference type="PANTHER" id="PTHR24241">
    <property type="entry name" value="NEUROPEPTIDE RECEPTOR-RELATED G-PROTEIN COUPLED RECEPTOR"/>
    <property type="match status" value="1"/>
</dbReference>
<organism evidence="9 11">
    <name type="scientific">Adineta steineri</name>
    <dbReference type="NCBI Taxonomy" id="433720"/>
    <lineage>
        <taxon>Eukaryota</taxon>
        <taxon>Metazoa</taxon>
        <taxon>Spiralia</taxon>
        <taxon>Gnathifera</taxon>
        <taxon>Rotifera</taxon>
        <taxon>Eurotatoria</taxon>
        <taxon>Bdelloidea</taxon>
        <taxon>Adinetida</taxon>
        <taxon>Adinetidae</taxon>
        <taxon>Adineta</taxon>
    </lineage>
</organism>
<dbReference type="GO" id="GO:0004930">
    <property type="term" value="F:G protein-coupled receptor activity"/>
    <property type="evidence" value="ECO:0007669"/>
    <property type="project" value="InterPro"/>
</dbReference>
<evidence type="ECO:0000256" key="3">
    <source>
        <dbReference type="ARBA" id="ARBA00022692"/>
    </source>
</evidence>
<dbReference type="Proteomes" id="UP000663860">
    <property type="component" value="Unassembled WGS sequence"/>
</dbReference>
<feature type="domain" description="G-protein coupled receptors family 1 profile" evidence="8">
    <location>
        <begin position="42"/>
        <end position="290"/>
    </location>
</feature>
<sequence length="314" mass="36303">MNITSFVKSTIFLQNVTAITMESWLIPMDILLIILTTLVVTISCVFLIIIILNKTCHTVIMMLIANTYLAALLFGCCLIDSSVFMFQNDVKQIQDQDSLCIFRGYFIYVSCGLHNYSFLLQAIYRYLTVVYPNRLFWQSQRIQILFICIKWIFCFVYILPILFTNGFIYNIDNQICQTPLGLSFSIIYASTCVYAFSMLLIVLIYFTLVRYVHGMSKRVTAANTLSRAKRELKMVRRIVILVGILLTIGFPYALFAVISFFTTPSKHHYRITYIFAETSLVCVLITSYYFTDLLKTSIIKIINRQNNRVIQAVI</sequence>
<comment type="subcellular location">
    <subcellularLocation>
        <location evidence="1">Cell membrane</location>
        <topology evidence="1">Multi-pass membrane protein</topology>
    </subcellularLocation>
</comment>
<dbReference type="PRINTS" id="PR00237">
    <property type="entry name" value="GPCRRHODOPSN"/>
</dbReference>
<dbReference type="PROSITE" id="PS50262">
    <property type="entry name" value="G_PROTEIN_RECEP_F1_2"/>
    <property type="match status" value="1"/>
</dbReference>
<evidence type="ECO:0000256" key="1">
    <source>
        <dbReference type="ARBA" id="ARBA00004651"/>
    </source>
</evidence>
<dbReference type="AlphaFoldDB" id="A0A813Z3L7"/>
<protein>
    <recommendedName>
        <fullName evidence="8">G-protein coupled receptors family 1 profile domain-containing protein</fullName>
    </recommendedName>
</protein>
<name>A0A813Z3L7_9BILA</name>
<feature type="transmembrane region" description="Helical" evidence="7">
    <location>
        <begin position="273"/>
        <end position="291"/>
    </location>
</feature>
<comment type="caution">
    <text evidence="9">The sequence shown here is derived from an EMBL/GenBank/DDBJ whole genome shotgun (WGS) entry which is preliminary data.</text>
</comment>
<dbReference type="Proteomes" id="UP000663868">
    <property type="component" value="Unassembled WGS sequence"/>
</dbReference>
<feature type="transmembrane region" description="Helical" evidence="7">
    <location>
        <begin position="183"/>
        <end position="208"/>
    </location>
</feature>
<dbReference type="InterPro" id="IPR000276">
    <property type="entry name" value="GPCR_Rhodpsn"/>
</dbReference>
<keyword evidence="6" id="KW-0675">Receptor</keyword>
<gene>
    <name evidence="9" type="ORF">IZO911_LOCUS11868</name>
    <name evidence="10" type="ORF">KXQ929_LOCUS25285</name>
</gene>
<evidence type="ECO:0000313" key="11">
    <source>
        <dbReference type="Proteomes" id="UP000663860"/>
    </source>
</evidence>
<evidence type="ECO:0000256" key="5">
    <source>
        <dbReference type="ARBA" id="ARBA00023136"/>
    </source>
</evidence>
<evidence type="ECO:0000256" key="7">
    <source>
        <dbReference type="SAM" id="Phobius"/>
    </source>
</evidence>
<dbReference type="InterPro" id="IPR017452">
    <property type="entry name" value="GPCR_Rhodpsn_7TM"/>
</dbReference>
<dbReference type="Gene3D" id="1.20.1070.10">
    <property type="entry name" value="Rhodopsin 7-helix transmembrane proteins"/>
    <property type="match status" value="1"/>
</dbReference>
<evidence type="ECO:0000256" key="6">
    <source>
        <dbReference type="ARBA" id="ARBA00023170"/>
    </source>
</evidence>
<dbReference type="EMBL" id="CAJNOE010000090">
    <property type="protein sequence ID" value="CAF0893792.1"/>
    <property type="molecule type" value="Genomic_DNA"/>
</dbReference>
<keyword evidence="4 7" id="KW-1133">Transmembrane helix</keyword>
<reference evidence="9" key="1">
    <citation type="submission" date="2021-02" db="EMBL/GenBank/DDBJ databases">
        <authorList>
            <person name="Nowell W R."/>
        </authorList>
    </citation>
    <scope>NUCLEOTIDE SEQUENCE</scope>
</reference>
<dbReference type="SUPFAM" id="SSF81321">
    <property type="entry name" value="Family A G protein-coupled receptor-like"/>
    <property type="match status" value="1"/>
</dbReference>
<keyword evidence="5 7" id="KW-0472">Membrane</keyword>
<dbReference type="PANTHER" id="PTHR24241:SF76">
    <property type="entry name" value="NEUROPEPTIDE SIFAMIDE RECEPTOR"/>
    <property type="match status" value="1"/>
</dbReference>
<evidence type="ECO:0000313" key="9">
    <source>
        <dbReference type="EMBL" id="CAF0893792.1"/>
    </source>
</evidence>
<proteinExistence type="predicted"/>
<feature type="transmembrane region" description="Helical" evidence="7">
    <location>
        <begin position="238"/>
        <end position="261"/>
    </location>
</feature>
<feature type="transmembrane region" description="Helical" evidence="7">
    <location>
        <begin position="30"/>
        <end position="52"/>
    </location>
</feature>
<feature type="transmembrane region" description="Helical" evidence="7">
    <location>
        <begin position="105"/>
        <end position="124"/>
    </location>
</feature>
<feature type="transmembrane region" description="Helical" evidence="7">
    <location>
        <begin position="144"/>
        <end position="163"/>
    </location>
</feature>
<keyword evidence="2" id="KW-1003">Cell membrane</keyword>
<evidence type="ECO:0000259" key="8">
    <source>
        <dbReference type="PROSITE" id="PS50262"/>
    </source>
</evidence>
<evidence type="ECO:0000313" key="10">
    <source>
        <dbReference type="EMBL" id="CAF3945351.1"/>
    </source>
</evidence>
<dbReference type="GO" id="GO:0042277">
    <property type="term" value="F:peptide binding"/>
    <property type="evidence" value="ECO:0007669"/>
    <property type="project" value="TreeGrafter"/>
</dbReference>
<evidence type="ECO:0000256" key="4">
    <source>
        <dbReference type="ARBA" id="ARBA00022989"/>
    </source>
</evidence>
<dbReference type="Pfam" id="PF00001">
    <property type="entry name" value="7tm_1"/>
    <property type="match status" value="1"/>
</dbReference>
<feature type="transmembrane region" description="Helical" evidence="7">
    <location>
        <begin position="59"/>
        <end position="85"/>
    </location>
</feature>
<evidence type="ECO:0000256" key="2">
    <source>
        <dbReference type="ARBA" id="ARBA00022475"/>
    </source>
</evidence>
<dbReference type="EMBL" id="CAJOBB010002178">
    <property type="protein sequence ID" value="CAF3945351.1"/>
    <property type="molecule type" value="Genomic_DNA"/>
</dbReference>
<accession>A0A813Z3L7</accession>
<dbReference type="GO" id="GO:0032870">
    <property type="term" value="P:cellular response to hormone stimulus"/>
    <property type="evidence" value="ECO:0007669"/>
    <property type="project" value="TreeGrafter"/>
</dbReference>
<dbReference type="GO" id="GO:0005886">
    <property type="term" value="C:plasma membrane"/>
    <property type="evidence" value="ECO:0007669"/>
    <property type="project" value="UniProtKB-SubCell"/>
</dbReference>